<evidence type="ECO:0000256" key="1">
    <source>
        <dbReference type="SAM" id="Phobius"/>
    </source>
</evidence>
<keyword evidence="1" id="KW-0472">Membrane</keyword>
<dbReference type="SUPFAM" id="SSF52266">
    <property type="entry name" value="SGNH hydrolase"/>
    <property type="match status" value="1"/>
</dbReference>
<dbReference type="GeneID" id="75914033"/>
<sequence>MPPLKQSSWSTRLQWKPWSYAFQDTTWPELTLLLTPKILSKKKMVWYLISIVMVAACLIMYTFRYIQMENIQKYRDDWLFTRFPELETALTDTVKQESKLNEAIPLYNIQDPYSCQNQHLSYSTLQQLIDAELGPDHSSDPSTEPVPSHYLILPPFKPNQTVMIEQGQSYCIRLVIYPPKLNPLIMHTFKPIDGSPWDSIMMTLVRQSEYNTTFPVQLKLWNGHSVIYEANRNLFGGSSAQDVPSHQLVDRKKMHIYEAEVKLHDEGNYSLETRLEYTHGMWNFERQPVVPYQPELIETPLGWNLTVLGHQKDHFDLPLCTRSDHPGRWLNIKDFPSHRQNMLSANAADFNGNFWAPYECQYRYISYQDFNQCLAKKYPLIHWFGDSNSRRSLKKIITDGEWCNDYEAIQSNSTTKRACHCEDYEEPTWNNTLFDTHARAGRILKTALNNASVEWGQDKAKTESEIWFYKWDGLTDLNEPSWEELFKDYPDSGEIAKHVPGVEVDESWIEQYGEAIPVFRRLPPPLGRYPVHGGGGHKAKMSRRDVVALHKRWYLTLAPPQLIVVNLGNWDVSRMPYYEFQAAIQKMINYIKQRYIPYKTAVLYRTPQYFCCRVDTSERQRKFSTLRMEAYDRYAREMLVKHVGAKVWDVYALGEARSWEDKQSTADCPSNHAPSDVVSLENQMLMNSLCNTDDWFADL</sequence>
<dbReference type="InterPro" id="IPR036514">
    <property type="entry name" value="SGNH_hydro_sf"/>
</dbReference>
<dbReference type="AlphaFoldDB" id="A0AAD5EB01"/>
<organism evidence="2 3">
    <name type="scientific">Umbelopsis ramanniana AG</name>
    <dbReference type="NCBI Taxonomy" id="1314678"/>
    <lineage>
        <taxon>Eukaryota</taxon>
        <taxon>Fungi</taxon>
        <taxon>Fungi incertae sedis</taxon>
        <taxon>Mucoromycota</taxon>
        <taxon>Mucoromycotina</taxon>
        <taxon>Umbelopsidomycetes</taxon>
        <taxon>Umbelopsidales</taxon>
        <taxon>Umbelopsidaceae</taxon>
        <taxon>Umbelopsis</taxon>
    </lineage>
</organism>
<accession>A0AAD5EB01</accession>
<evidence type="ECO:0000313" key="3">
    <source>
        <dbReference type="Proteomes" id="UP001206595"/>
    </source>
</evidence>
<reference evidence="2" key="2">
    <citation type="journal article" date="2022" name="Proc. Natl. Acad. Sci. U.S.A.">
        <title>Diploid-dominant life cycles characterize the early evolution of Fungi.</title>
        <authorList>
            <person name="Amses K.R."/>
            <person name="Simmons D.R."/>
            <person name="Longcore J.E."/>
            <person name="Mondo S.J."/>
            <person name="Seto K."/>
            <person name="Jeronimo G.H."/>
            <person name="Bonds A.E."/>
            <person name="Quandt C.A."/>
            <person name="Davis W.J."/>
            <person name="Chang Y."/>
            <person name="Federici B.A."/>
            <person name="Kuo A."/>
            <person name="LaButti K."/>
            <person name="Pangilinan J."/>
            <person name="Andreopoulos W."/>
            <person name="Tritt A."/>
            <person name="Riley R."/>
            <person name="Hundley H."/>
            <person name="Johnson J."/>
            <person name="Lipzen A."/>
            <person name="Barry K."/>
            <person name="Lang B.F."/>
            <person name="Cuomo C.A."/>
            <person name="Buchler N.E."/>
            <person name="Grigoriev I.V."/>
            <person name="Spatafora J.W."/>
            <person name="Stajich J.E."/>
            <person name="James T.Y."/>
        </authorList>
    </citation>
    <scope>NUCLEOTIDE SEQUENCE</scope>
    <source>
        <strain evidence="2">AG</strain>
    </source>
</reference>
<evidence type="ECO:0000313" key="2">
    <source>
        <dbReference type="EMBL" id="KAI8580017.1"/>
    </source>
</evidence>
<keyword evidence="1" id="KW-1133">Transmembrane helix</keyword>
<dbReference type="Gene3D" id="3.40.50.1110">
    <property type="entry name" value="SGNH hydrolase"/>
    <property type="match status" value="1"/>
</dbReference>
<protein>
    <submittedName>
        <fullName evidence="2">Uncharacterized protein</fullName>
    </submittedName>
</protein>
<proteinExistence type="predicted"/>
<dbReference type="Proteomes" id="UP001206595">
    <property type="component" value="Unassembled WGS sequence"/>
</dbReference>
<name>A0AAD5EB01_UMBRA</name>
<dbReference type="EMBL" id="MU620915">
    <property type="protein sequence ID" value="KAI8580017.1"/>
    <property type="molecule type" value="Genomic_DNA"/>
</dbReference>
<keyword evidence="3" id="KW-1185">Reference proteome</keyword>
<comment type="caution">
    <text evidence="2">The sequence shown here is derived from an EMBL/GenBank/DDBJ whole genome shotgun (WGS) entry which is preliminary data.</text>
</comment>
<feature type="transmembrane region" description="Helical" evidence="1">
    <location>
        <begin position="44"/>
        <end position="63"/>
    </location>
</feature>
<reference evidence="2" key="1">
    <citation type="submission" date="2021-06" db="EMBL/GenBank/DDBJ databases">
        <authorList>
            <consortium name="DOE Joint Genome Institute"/>
            <person name="Mondo S.J."/>
            <person name="Amses K.R."/>
            <person name="Simmons D.R."/>
            <person name="Longcore J.E."/>
            <person name="Seto K."/>
            <person name="Alves G.H."/>
            <person name="Bonds A.E."/>
            <person name="Quandt C.A."/>
            <person name="Davis W.J."/>
            <person name="Chang Y."/>
            <person name="Letcher P.M."/>
            <person name="Powell M.J."/>
            <person name="Kuo A."/>
            <person name="Labutti K."/>
            <person name="Pangilinan J."/>
            <person name="Andreopoulos W."/>
            <person name="Tritt A."/>
            <person name="Riley R."/>
            <person name="Hundley H."/>
            <person name="Johnson J."/>
            <person name="Lipzen A."/>
            <person name="Barry K."/>
            <person name="Berbee M.L."/>
            <person name="Buchler N.E."/>
            <person name="Grigoriev I.V."/>
            <person name="Spatafora J.W."/>
            <person name="Stajich J.E."/>
            <person name="James T.Y."/>
        </authorList>
    </citation>
    <scope>NUCLEOTIDE SEQUENCE</scope>
    <source>
        <strain evidence="2">AG</strain>
    </source>
</reference>
<dbReference type="RefSeq" id="XP_051445021.1">
    <property type="nucleotide sequence ID" value="XM_051588688.1"/>
</dbReference>
<keyword evidence="1" id="KW-0812">Transmembrane</keyword>
<gene>
    <name evidence="2" type="ORF">K450DRAFT_238963</name>
</gene>